<name>A0ABP2KTW9_9BACE</name>
<comment type="caution">
    <text evidence="1">The sequence shown here is derived from an EMBL/GenBank/DDBJ whole genome shotgun (WGS) entry which is preliminary data.</text>
</comment>
<dbReference type="EMBL" id="AFBM01000010">
    <property type="protein sequence ID" value="EGF53081.1"/>
    <property type="molecule type" value="Genomic_DNA"/>
</dbReference>
<reference evidence="1 2" key="1">
    <citation type="submission" date="2011-02" db="EMBL/GenBank/DDBJ databases">
        <authorList>
            <person name="Weinstock G."/>
            <person name="Sodergren E."/>
            <person name="Clifton S."/>
            <person name="Fulton L."/>
            <person name="Fulton B."/>
            <person name="Courtney L."/>
            <person name="Fronick C."/>
            <person name="Harrison M."/>
            <person name="Strong C."/>
            <person name="Farmer C."/>
            <person name="Delahaunty K."/>
            <person name="Markovic C."/>
            <person name="Hall O."/>
            <person name="Minx P."/>
            <person name="Tomlinson C."/>
            <person name="Mitreva M."/>
            <person name="Hou S."/>
            <person name="Chen J."/>
            <person name="Wollam A."/>
            <person name="Pepin K.H."/>
            <person name="Johnson M."/>
            <person name="Bhonagiri V."/>
            <person name="Zhang X."/>
            <person name="Suruliraj S."/>
            <person name="Warren W."/>
            <person name="Chinwalla A."/>
            <person name="Mardis E.R."/>
            <person name="Wilson R.K."/>
        </authorList>
    </citation>
    <scope>NUCLEOTIDE SEQUENCE [LARGE SCALE GENOMIC DNA]</scope>
    <source>
        <strain evidence="1 2">YIT 12056</strain>
    </source>
</reference>
<organism evidence="1 2">
    <name type="scientific">Bacteroides clarus YIT 12056</name>
    <dbReference type="NCBI Taxonomy" id="762984"/>
    <lineage>
        <taxon>Bacteria</taxon>
        <taxon>Pseudomonadati</taxon>
        <taxon>Bacteroidota</taxon>
        <taxon>Bacteroidia</taxon>
        <taxon>Bacteroidales</taxon>
        <taxon>Bacteroidaceae</taxon>
        <taxon>Bacteroides</taxon>
    </lineage>
</organism>
<proteinExistence type="predicted"/>
<gene>
    <name evidence="1" type="ORF">HMPREF9445_01413</name>
</gene>
<sequence>MIVVSNWLNISFFSDVPRMVFLVPCLGIRYTNSWYFPYHALVLQVPTVGI</sequence>
<evidence type="ECO:0000313" key="2">
    <source>
        <dbReference type="Proteomes" id="UP000010321"/>
    </source>
</evidence>
<accession>A0ABP2KTW9</accession>
<keyword evidence="2" id="KW-1185">Reference proteome</keyword>
<dbReference type="Proteomes" id="UP000010321">
    <property type="component" value="Unassembled WGS sequence"/>
</dbReference>
<protein>
    <submittedName>
        <fullName evidence="1">Conserved domain protein</fullName>
    </submittedName>
</protein>
<evidence type="ECO:0000313" key="1">
    <source>
        <dbReference type="EMBL" id="EGF53081.1"/>
    </source>
</evidence>